<dbReference type="GO" id="GO:0110154">
    <property type="term" value="P:RNA decapping"/>
    <property type="evidence" value="ECO:0007669"/>
    <property type="project" value="TreeGrafter"/>
</dbReference>
<comment type="caution">
    <text evidence="2">The sequence shown here is derived from an EMBL/GenBank/DDBJ whole genome shotgun (WGS) entry which is preliminary data.</text>
</comment>
<evidence type="ECO:0000313" key="3">
    <source>
        <dbReference type="Proteomes" id="UP000824031"/>
    </source>
</evidence>
<dbReference type="GO" id="GO:0016791">
    <property type="term" value="F:phosphatase activity"/>
    <property type="evidence" value="ECO:0007669"/>
    <property type="project" value="TreeGrafter"/>
</dbReference>
<dbReference type="Pfam" id="PF00149">
    <property type="entry name" value="Metallophos"/>
    <property type="match status" value="1"/>
</dbReference>
<dbReference type="EMBL" id="DXBO01000033">
    <property type="protein sequence ID" value="HIZ47636.1"/>
    <property type="molecule type" value="Genomic_DNA"/>
</dbReference>
<dbReference type="InterPro" id="IPR004843">
    <property type="entry name" value="Calcineurin-like_PHP"/>
</dbReference>
<sequence>MKYYVVADVHGYFDELQAALTEQGYFMDSERHKLVVCGDLFDRGKQAKELQTFILDLLEKDEVILIRGNHEDLAVELLHDWPQGSYLRSYHHSNGTVGTVCQLTGLSVAELLSNPEAAGREFLHTPYMQTLIPAMQDYYETPHYIFVHGWIPCALTRLGRHKVQYASFDNWRDATPDAWEAARWLNGMEAAHGGVTEPGKTIVCGHWHCSFGHAHYEGRGGEFDNDPDFTPYYGNGIIALDACTPVSGRVNCIVVRD</sequence>
<evidence type="ECO:0000259" key="1">
    <source>
        <dbReference type="Pfam" id="PF00149"/>
    </source>
</evidence>
<dbReference type="PANTHER" id="PTHR42850:SF4">
    <property type="entry name" value="ZINC-DEPENDENT ENDOPOLYPHOSPHATASE"/>
    <property type="match status" value="1"/>
</dbReference>
<accession>A0A9D2F296</accession>
<evidence type="ECO:0000313" key="2">
    <source>
        <dbReference type="EMBL" id="HIZ47636.1"/>
    </source>
</evidence>
<dbReference type="PANTHER" id="PTHR42850">
    <property type="entry name" value="METALLOPHOSPHOESTERASE"/>
    <property type="match status" value="1"/>
</dbReference>
<name>A0A9D2F296_9FIRM</name>
<reference evidence="2" key="2">
    <citation type="submission" date="2021-04" db="EMBL/GenBank/DDBJ databases">
        <authorList>
            <person name="Gilroy R."/>
        </authorList>
    </citation>
    <scope>NUCLEOTIDE SEQUENCE</scope>
    <source>
        <strain evidence="2">3436</strain>
    </source>
</reference>
<organism evidence="2 3">
    <name type="scientific">Candidatus Gemmiger excrementavium</name>
    <dbReference type="NCBI Taxonomy" id="2838608"/>
    <lineage>
        <taxon>Bacteria</taxon>
        <taxon>Bacillati</taxon>
        <taxon>Bacillota</taxon>
        <taxon>Clostridia</taxon>
        <taxon>Eubacteriales</taxon>
        <taxon>Gemmiger</taxon>
    </lineage>
</organism>
<dbReference type="Gene3D" id="3.60.21.10">
    <property type="match status" value="1"/>
</dbReference>
<dbReference type="InterPro" id="IPR050126">
    <property type="entry name" value="Ap4A_hydrolase"/>
</dbReference>
<gene>
    <name evidence="2" type="ORF">H9810_02810</name>
</gene>
<protein>
    <submittedName>
        <fullName evidence="2">Metallophosphoesterase</fullName>
    </submittedName>
</protein>
<dbReference type="InterPro" id="IPR029052">
    <property type="entry name" value="Metallo-depent_PP-like"/>
</dbReference>
<dbReference type="GO" id="GO:0005737">
    <property type="term" value="C:cytoplasm"/>
    <property type="evidence" value="ECO:0007669"/>
    <property type="project" value="TreeGrafter"/>
</dbReference>
<dbReference type="SUPFAM" id="SSF56300">
    <property type="entry name" value="Metallo-dependent phosphatases"/>
    <property type="match status" value="1"/>
</dbReference>
<reference evidence="2" key="1">
    <citation type="journal article" date="2021" name="PeerJ">
        <title>Extensive microbial diversity within the chicken gut microbiome revealed by metagenomics and culture.</title>
        <authorList>
            <person name="Gilroy R."/>
            <person name="Ravi A."/>
            <person name="Getino M."/>
            <person name="Pursley I."/>
            <person name="Horton D.L."/>
            <person name="Alikhan N.F."/>
            <person name="Baker D."/>
            <person name="Gharbi K."/>
            <person name="Hall N."/>
            <person name="Watson M."/>
            <person name="Adriaenssens E.M."/>
            <person name="Foster-Nyarko E."/>
            <person name="Jarju S."/>
            <person name="Secka A."/>
            <person name="Antonio M."/>
            <person name="Oren A."/>
            <person name="Chaudhuri R.R."/>
            <person name="La Ragione R."/>
            <person name="Hildebrand F."/>
            <person name="Pallen M.J."/>
        </authorList>
    </citation>
    <scope>NUCLEOTIDE SEQUENCE</scope>
    <source>
        <strain evidence="2">3436</strain>
    </source>
</reference>
<feature type="domain" description="Calcineurin-like phosphoesterase" evidence="1">
    <location>
        <begin position="1"/>
        <end position="209"/>
    </location>
</feature>
<dbReference type="AlphaFoldDB" id="A0A9D2F296"/>
<proteinExistence type="predicted"/>
<dbReference type="Proteomes" id="UP000824031">
    <property type="component" value="Unassembled WGS sequence"/>
</dbReference>
<dbReference type="GO" id="GO:0008803">
    <property type="term" value="F:bis(5'-nucleosyl)-tetraphosphatase (symmetrical) activity"/>
    <property type="evidence" value="ECO:0007669"/>
    <property type="project" value="TreeGrafter"/>
</dbReference>